<dbReference type="Pfam" id="PF18895">
    <property type="entry name" value="T4SS_pilin"/>
    <property type="match status" value="1"/>
</dbReference>
<dbReference type="Proteomes" id="UP000178227">
    <property type="component" value="Unassembled WGS sequence"/>
</dbReference>
<keyword evidence="1" id="KW-0812">Transmembrane</keyword>
<dbReference type="InterPro" id="IPR043993">
    <property type="entry name" value="T4SS_pilin"/>
</dbReference>
<dbReference type="AlphaFoldDB" id="A0A1F8GFA3"/>
<accession>A0A1F8GFA3</accession>
<sequence length="138" mass="14501">MKNKITKLPSYLIVAAILLPKTVLAIIPPGGGSGGSSLPSGTPITLDVLEYVILRISTFLITVSAVLALIFIVWSGVTYMYAGEDTAKVTSAQNRLKSGIIGAAIVFGVGVIIQTIVSVVTLDFFCTVRIPIIGTCLY</sequence>
<protein>
    <submittedName>
        <fullName evidence="2">Uncharacterized protein</fullName>
    </submittedName>
</protein>
<gene>
    <name evidence="2" type="ORF">A2918_01710</name>
</gene>
<comment type="caution">
    <text evidence="2">The sequence shown here is derived from an EMBL/GenBank/DDBJ whole genome shotgun (WGS) entry which is preliminary data.</text>
</comment>
<evidence type="ECO:0000313" key="2">
    <source>
        <dbReference type="EMBL" id="OGN23406.1"/>
    </source>
</evidence>
<reference evidence="2 3" key="1">
    <citation type="journal article" date="2016" name="Nat. Commun.">
        <title>Thousands of microbial genomes shed light on interconnected biogeochemical processes in an aquifer system.</title>
        <authorList>
            <person name="Anantharaman K."/>
            <person name="Brown C.T."/>
            <person name="Hug L.A."/>
            <person name="Sharon I."/>
            <person name="Castelle C.J."/>
            <person name="Probst A.J."/>
            <person name="Thomas B.C."/>
            <person name="Singh A."/>
            <person name="Wilkins M.J."/>
            <person name="Karaoz U."/>
            <person name="Brodie E.L."/>
            <person name="Williams K.H."/>
            <person name="Hubbard S.S."/>
            <person name="Banfield J.F."/>
        </authorList>
    </citation>
    <scope>NUCLEOTIDE SEQUENCE [LARGE SCALE GENOMIC DNA]</scope>
</reference>
<keyword evidence="1" id="KW-0472">Membrane</keyword>
<dbReference type="STRING" id="1802694.A2918_01710"/>
<evidence type="ECO:0000256" key="1">
    <source>
        <dbReference type="SAM" id="Phobius"/>
    </source>
</evidence>
<keyword evidence="1" id="KW-1133">Transmembrane helix</keyword>
<dbReference type="EMBL" id="MGKI01000003">
    <property type="protein sequence ID" value="OGN23406.1"/>
    <property type="molecule type" value="Genomic_DNA"/>
</dbReference>
<evidence type="ECO:0000313" key="3">
    <source>
        <dbReference type="Proteomes" id="UP000178227"/>
    </source>
</evidence>
<name>A0A1F8GFA3_9BACT</name>
<feature type="transmembrane region" description="Helical" evidence="1">
    <location>
        <begin position="100"/>
        <end position="122"/>
    </location>
</feature>
<organism evidence="2 3">
    <name type="scientific">Candidatus Yanofskybacteria bacterium RIFCSPLOWO2_01_FULL_42_49</name>
    <dbReference type="NCBI Taxonomy" id="1802694"/>
    <lineage>
        <taxon>Bacteria</taxon>
        <taxon>Candidatus Yanofskyibacteriota</taxon>
    </lineage>
</organism>
<proteinExistence type="predicted"/>
<feature type="transmembrane region" description="Helical" evidence="1">
    <location>
        <begin position="52"/>
        <end position="79"/>
    </location>
</feature>